<dbReference type="EMBL" id="JTDE01008442">
    <property type="protein sequence ID" value="KAF7234959.1"/>
    <property type="molecule type" value="Genomic_DNA"/>
</dbReference>
<organism evidence="1 2">
    <name type="scientific">Paragonimus skrjabini miyazakii</name>
    <dbReference type="NCBI Taxonomy" id="59628"/>
    <lineage>
        <taxon>Eukaryota</taxon>
        <taxon>Metazoa</taxon>
        <taxon>Spiralia</taxon>
        <taxon>Lophotrochozoa</taxon>
        <taxon>Platyhelminthes</taxon>
        <taxon>Trematoda</taxon>
        <taxon>Digenea</taxon>
        <taxon>Plagiorchiida</taxon>
        <taxon>Troglotremata</taxon>
        <taxon>Troglotrematidae</taxon>
        <taxon>Paragonimus</taxon>
    </lineage>
</organism>
<dbReference type="AlphaFoldDB" id="A0A8S9YJK2"/>
<proteinExistence type="predicted"/>
<dbReference type="Gene3D" id="3.40.50.1400">
    <property type="match status" value="1"/>
</dbReference>
<evidence type="ECO:0000313" key="2">
    <source>
        <dbReference type="Proteomes" id="UP000822476"/>
    </source>
</evidence>
<name>A0A8S9YJK2_9TREM</name>
<dbReference type="OrthoDB" id="1323at2759"/>
<sequence length="78" mass="8697">MLLSIASSDQDTFKGLAQLVAKHLHSGQLCTRQFLLRCPMCTNSSCGAVRRFLLSGKQRLDQWTSLNSSETIRTVLKV</sequence>
<accession>A0A8S9YJK2</accession>
<evidence type="ECO:0000313" key="1">
    <source>
        <dbReference type="EMBL" id="KAF7234959.1"/>
    </source>
</evidence>
<protein>
    <submittedName>
        <fullName evidence="1">Uncharacterized protein</fullName>
    </submittedName>
</protein>
<keyword evidence="2" id="KW-1185">Reference proteome</keyword>
<dbReference type="Proteomes" id="UP000822476">
    <property type="component" value="Unassembled WGS sequence"/>
</dbReference>
<reference evidence="1" key="1">
    <citation type="submission" date="2019-07" db="EMBL/GenBank/DDBJ databases">
        <title>Annotation for the trematode Paragonimus miyazaki's.</title>
        <authorList>
            <person name="Choi Y.-J."/>
        </authorList>
    </citation>
    <scope>NUCLEOTIDE SEQUENCE</scope>
    <source>
        <strain evidence="1">Japan</strain>
    </source>
</reference>
<comment type="caution">
    <text evidence="1">The sequence shown here is derived from an EMBL/GenBank/DDBJ whole genome shotgun (WGS) entry which is preliminary data.</text>
</comment>
<gene>
    <name evidence="1" type="ORF">EG68_11201</name>
</gene>